<dbReference type="AlphaFoldDB" id="A0A1H5V0P7"/>
<dbReference type="RefSeq" id="WP_103915642.1">
    <property type="nucleotide sequence ID" value="NZ_FNUV01000004.1"/>
</dbReference>
<dbReference type="EMBL" id="FNUV01000004">
    <property type="protein sequence ID" value="SEF80271.1"/>
    <property type="molecule type" value="Genomic_DNA"/>
</dbReference>
<proteinExistence type="predicted"/>
<protein>
    <submittedName>
        <fullName evidence="1">Uncharacterized protein</fullName>
    </submittedName>
</protein>
<sequence length="284" mass="32955">MAEQKWAIPEENLKIAFGKLEIDTKYYPLFVEEATKALNEIAIGYDPEQDDIDGSLEIATDFMNIYVGQIEAGLSKVWAEAYANHHINEDMDDSAWEAFMAVSKSQGYEQAKKELDPFARFLDDDPSFVENYVYFFIYKWTIEDVKEFTRIKNSLIEKGKSEVYAREYALHHNSTPDDVFCHLFAFKFEECINKGIETDKAYTIAEAYEDCYDLHYPQDNDIEGKKFIDVYIQGFEYAIVNGINPPEKFAEEYRTAYYDKGEKPSYVAKGEYDDSISKLLADKM</sequence>
<dbReference type="Proteomes" id="UP000236735">
    <property type="component" value="Unassembled WGS sequence"/>
</dbReference>
<gene>
    <name evidence="1" type="ORF">SAMN05216354_1642</name>
</gene>
<organism evidence="1 2">
    <name type="scientific">Xylanibacter ruminicola</name>
    <name type="common">Prevotella ruminicola</name>
    <dbReference type="NCBI Taxonomy" id="839"/>
    <lineage>
        <taxon>Bacteria</taxon>
        <taxon>Pseudomonadati</taxon>
        <taxon>Bacteroidota</taxon>
        <taxon>Bacteroidia</taxon>
        <taxon>Bacteroidales</taxon>
        <taxon>Prevotellaceae</taxon>
        <taxon>Xylanibacter</taxon>
    </lineage>
</organism>
<reference evidence="1 2" key="1">
    <citation type="submission" date="2016-10" db="EMBL/GenBank/DDBJ databases">
        <authorList>
            <person name="de Groot N.N."/>
        </authorList>
    </citation>
    <scope>NUCLEOTIDE SEQUENCE [LARGE SCALE GENOMIC DNA]</scope>
    <source>
        <strain evidence="1 2">AR32</strain>
    </source>
</reference>
<evidence type="ECO:0000313" key="2">
    <source>
        <dbReference type="Proteomes" id="UP000236735"/>
    </source>
</evidence>
<accession>A0A1H5V0P7</accession>
<name>A0A1H5V0P7_XYLRU</name>
<evidence type="ECO:0000313" key="1">
    <source>
        <dbReference type="EMBL" id="SEF80271.1"/>
    </source>
</evidence>